<feature type="transmembrane region" description="Helical" evidence="1">
    <location>
        <begin position="107"/>
        <end position="127"/>
    </location>
</feature>
<evidence type="ECO:0000313" key="3">
    <source>
        <dbReference type="Proteomes" id="UP000034215"/>
    </source>
</evidence>
<dbReference type="EMBL" id="LBYA01000007">
    <property type="protein sequence ID" value="KKR43947.1"/>
    <property type="molecule type" value="Genomic_DNA"/>
</dbReference>
<proteinExistence type="predicted"/>
<name>A0A0G0U1D4_9BACT</name>
<gene>
    <name evidence="2" type="ORF">UT76_C0007G0004</name>
</gene>
<feature type="transmembrane region" description="Helical" evidence="1">
    <location>
        <begin position="159"/>
        <end position="177"/>
    </location>
</feature>
<feature type="transmembrane region" description="Helical" evidence="1">
    <location>
        <begin position="189"/>
        <end position="220"/>
    </location>
</feature>
<evidence type="ECO:0000256" key="1">
    <source>
        <dbReference type="SAM" id="Phobius"/>
    </source>
</evidence>
<keyword evidence="1" id="KW-0472">Membrane</keyword>
<organism evidence="2 3">
    <name type="scientific">Candidatus Woesebacteria bacterium GW2011_GWB1_40_12</name>
    <dbReference type="NCBI Taxonomy" id="1618576"/>
    <lineage>
        <taxon>Bacteria</taxon>
        <taxon>Candidatus Woeseibacteriota</taxon>
    </lineage>
</organism>
<feature type="transmembrane region" description="Helical" evidence="1">
    <location>
        <begin position="547"/>
        <end position="564"/>
    </location>
</feature>
<sequence length="572" mass="65223">MRSKITWLKGKLSLLVQKNFFWFLLIILVTIPTFLNLTRSGFFPMQDDLQAFRVYEMDKCFQDIQFPCRWVPDAGYQYGYPQFNFYPPLPYYLGATMHRVGVQYIDVVKILFILGYVLSASTMYVLVNELLKSKWSGFVASILYTYIPYKAVEVYVRGALSEFWAQIFFPLILWAIYKLIKTGRLKYLIWMPVSIFFLMTTHVLMAMIFAPVAIVWALFWLIESKKKNLGKIFWGGVLGFGLSAFFVLPVLFEKQFVHSEGILSGYFDYRQHFVSLYKLFVSREWGYGSSGFPNEKLNLSLGTIQWLLGLVAAPILAIMNLKKNKKISILTLGISAAALVSIFMIHMKSSFIWAKLPFLWYLQFPWRFLAVSIFLICLAAGTAVYLIPKGKHILGGILILTAVLLSVGFYVPKDWLTISDSEKFSGVSWQKQLTISIFDYLPIYAKLPPITPAPEVPEVLEGTALFSSYDKGSDFQKGVVVVEKDALVRLPLFDFPGMEVRVDGEKVAHINNDCRGQEFCLGLITFTVPAGQHLIEAELTDTPIRKIGNYLSLISIGVIIWLIIKKDAKKTK</sequence>
<evidence type="ECO:0000313" key="2">
    <source>
        <dbReference type="EMBL" id="KKR43947.1"/>
    </source>
</evidence>
<feature type="transmembrane region" description="Helical" evidence="1">
    <location>
        <begin position="328"/>
        <end position="346"/>
    </location>
</feature>
<keyword evidence="1" id="KW-1133">Transmembrane helix</keyword>
<reference evidence="2 3" key="1">
    <citation type="journal article" date="2015" name="Nature">
        <title>rRNA introns, odd ribosomes, and small enigmatic genomes across a large radiation of phyla.</title>
        <authorList>
            <person name="Brown C.T."/>
            <person name="Hug L.A."/>
            <person name="Thomas B.C."/>
            <person name="Sharon I."/>
            <person name="Castelle C.J."/>
            <person name="Singh A."/>
            <person name="Wilkins M.J."/>
            <person name="Williams K.H."/>
            <person name="Banfield J.F."/>
        </authorList>
    </citation>
    <scope>NUCLEOTIDE SEQUENCE [LARGE SCALE GENOMIC DNA]</scope>
</reference>
<feature type="transmembrane region" description="Helical" evidence="1">
    <location>
        <begin position="393"/>
        <end position="411"/>
    </location>
</feature>
<dbReference type="Proteomes" id="UP000034215">
    <property type="component" value="Unassembled WGS sequence"/>
</dbReference>
<comment type="caution">
    <text evidence="2">The sequence shown here is derived from an EMBL/GenBank/DDBJ whole genome shotgun (WGS) entry which is preliminary data.</text>
</comment>
<keyword evidence="1" id="KW-0812">Transmembrane</keyword>
<feature type="transmembrane region" description="Helical" evidence="1">
    <location>
        <begin position="366"/>
        <end position="386"/>
    </location>
</feature>
<protein>
    <recommendedName>
        <fullName evidence="4">Membrane protein 6-pyruvoyl-tetrahydropterin synthase-related domain-containing protein</fullName>
    </recommendedName>
</protein>
<evidence type="ECO:0008006" key="4">
    <source>
        <dbReference type="Google" id="ProtNLM"/>
    </source>
</evidence>
<dbReference type="AlphaFoldDB" id="A0A0G0U1D4"/>
<accession>A0A0G0U1D4</accession>
<feature type="transmembrane region" description="Helical" evidence="1">
    <location>
        <begin position="20"/>
        <end position="37"/>
    </location>
</feature>
<feature type="transmembrane region" description="Helical" evidence="1">
    <location>
        <begin position="232"/>
        <end position="252"/>
    </location>
</feature>
<feature type="transmembrane region" description="Helical" evidence="1">
    <location>
        <begin position="303"/>
        <end position="321"/>
    </location>
</feature>